<organism evidence="5 6">
    <name type="scientific">Rhodoferax saidenbachensis</name>
    <dbReference type="NCBI Taxonomy" id="1484693"/>
    <lineage>
        <taxon>Bacteria</taxon>
        <taxon>Pseudomonadati</taxon>
        <taxon>Pseudomonadota</taxon>
        <taxon>Betaproteobacteria</taxon>
        <taxon>Burkholderiales</taxon>
        <taxon>Comamonadaceae</taxon>
        <taxon>Rhodoferax</taxon>
    </lineage>
</organism>
<comment type="catalytic activity">
    <reaction evidence="3">
        <text>O-succinyl-L-homoserine + hydrogen sulfide = L-homocysteine + succinate</text>
        <dbReference type="Rhea" id="RHEA:27826"/>
        <dbReference type="ChEBI" id="CHEBI:29919"/>
        <dbReference type="ChEBI" id="CHEBI:30031"/>
        <dbReference type="ChEBI" id="CHEBI:57661"/>
        <dbReference type="ChEBI" id="CHEBI:58199"/>
    </reaction>
</comment>
<evidence type="ECO:0000313" key="5">
    <source>
        <dbReference type="EMBL" id="MDR7307916.1"/>
    </source>
</evidence>
<dbReference type="InterPro" id="IPR054542">
    <property type="entry name" value="Cys_met_metab_PP"/>
</dbReference>
<keyword evidence="3" id="KW-0028">Amino-acid biosynthesis</keyword>
<dbReference type="InterPro" id="IPR015424">
    <property type="entry name" value="PyrdxlP-dep_Trfase"/>
</dbReference>
<comment type="similarity">
    <text evidence="3">Belongs to the trans-sulfuration enzymes family. MetZ subfamily.</text>
</comment>
<dbReference type="NCBIfam" id="NF006003">
    <property type="entry name" value="PRK08133.1"/>
    <property type="match status" value="1"/>
</dbReference>
<evidence type="ECO:0000256" key="1">
    <source>
        <dbReference type="ARBA" id="ARBA00001933"/>
    </source>
</evidence>
<dbReference type="NCBIfam" id="TIGR01325">
    <property type="entry name" value="O_suc_HS_sulf"/>
    <property type="match status" value="1"/>
</dbReference>
<dbReference type="SUPFAM" id="SSF53383">
    <property type="entry name" value="PLP-dependent transferases"/>
    <property type="match status" value="1"/>
</dbReference>
<reference evidence="5 6" key="1">
    <citation type="submission" date="2023-07" db="EMBL/GenBank/DDBJ databases">
        <title>Sorghum-associated microbial communities from plants grown in Nebraska, USA.</title>
        <authorList>
            <person name="Schachtman D."/>
        </authorList>
    </citation>
    <scope>NUCLEOTIDE SEQUENCE [LARGE SCALE GENOMIC DNA]</scope>
    <source>
        <strain evidence="5 6">BE308</strain>
    </source>
</reference>
<dbReference type="EMBL" id="JAVDXO010000008">
    <property type="protein sequence ID" value="MDR7307916.1"/>
    <property type="molecule type" value="Genomic_DNA"/>
</dbReference>
<dbReference type="PROSITE" id="PS00868">
    <property type="entry name" value="CYS_MET_METAB_PP"/>
    <property type="match status" value="1"/>
</dbReference>
<dbReference type="InterPro" id="IPR015422">
    <property type="entry name" value="PyrdxlP-dep_Trfase_small"/>
</dbReference>
<comment type="subunit">
    <text evidence="3">Homotetramer.</text>
</comment>
<dbReference type="Pfam" id="PF01053">
    <property type="entry name" value="Cys_Met_Meta_PP"/>
    <property type="match status" value="1"/>
</dbReference>
<dbReference type="Gene3D" id="3.90.1150.10">
    <property type="entry name" value="Aspartate Aminotransferase, domain 1"/>
    <property type="match status" value="1"/>
</dbReference>
<comment type="function">
    <text evidence="3">Catalyzes the formation of L-homocysteine from O-succinyl-L-homoserine (OSHS) and hydrogen sulfide.</text>
</comment>
<comment type="caution">
    <text evidence="5">The sequence shown here is derived from an EMBL/GenBank/DDBJ whole genome shotgun (WGS) entry which is preliminary data.</text>
</comment>
<dbReference type="InterPro" id="IPR000277">
    <property type="entry name" value="Cys/Met-Metab_PyrdxlP-dep_enz"/>
</dbReference>
<dbReference type="EC" id="2.5.1.-" evidence="3"/>
<dbReference type="PIRSF" id="PIRSF001434">
    <property type="entry name" value="CGS"/>
    <property type="match status" value="1"/>
</dbReference>
<proteinExistence type="inferred from homology"/>
<dbReference type="PANTHER" id="PTHR11808">
    <property type="entry name" value="TRANS-SULFURATION ENZYME FAMILY MEMBER"/>
    <property type="match status" value="1"/>
</dbReference>
<dbReference type="InterPro" id="IPR006234">
    <property type="entry name" value="O-succ-hSer_sulfhydrylase"/>
</dbReference>
<dbReference type="HAMAP" id="MF_02056">
    <property type="entry name" value="MetZ"/>
    <property type="match status" value="1"/>
</dbReference>
<name>A0ABU1ZSJ3_9BURK</name>
<dbReference type="CDD" id="cd00614">
    <property type="entry name" value="CGS_like"/>
    <property type="match status" value="1"/>
</dbReference>
<accession>A0ABU1ZSJ3</accession>
<dbReference type="InterPro" id="IPR015421">
    <property type="entry name" value="PyrdxlP-dep_Trfase_major"/>
</dbReference>
<dbReference type="GO" id="GO:0016740">
    <property type="term" value="F:transferase activity"/>
    <property type="evidence" value="ECO:0007669"/>
    <property type="project" value="UniProtKB-KW"/>
</dbReference>
<comment type="pathway">
    <text evidence="3">Amino-acid biosynthesis; L-methionine biosynthesis via de novo pathway; L-homocysteine from O-succinyl-L-homoserine: step 1/1.</text>
</comment>
<comment type="cofactor">
    <cofactor evidence="1 3 4">
        <name>pyridoxal 5'-phosphate</name>
        <dbReference type="ChEBI" id="CHEBI:597326"/>
    </cofactor>
</comment>
<evidence type="ECO:0000256" key="4">
    <source>
        <dbReference type="RuleBase" id="RU362118"/>
    </source>
</evidence>
<keyword evidence="3" id="KW-0486">Methionine biosynthesis</keyword>
<dbReference type="RefSeq" id="WP_310344528.1">
    <property type="nucleotide sequence ID" value="NZ_JAVDXO010000008.1"/>
</dbReference>
<protein>
    <recommendedName>
        <fullName evidence="3">O-succinylhomoserine sulfhydrylase</fullName>
        <shortName evidence="3">OSH sulfhydrylase</shortName>
        <shortName evidence="3">OSHS sulfhydrylase</shortName>
        <ecNumber evidence="3">2.5.1.-</ecNumber>
    </recommendedName>
</protein>
<dbReference type="Gene3D" id="3.40.640.10">
    <property type="entry name" value="Type I PLP-dependent aspartate aminotransferase-like (Major domain)"/>
    <property type="match status" value="1"/>
</dbReference>
<keyword evidence="6" id="KW-1185">Reference proteome</keyword>
<evidence type="ECO:0000256" key="3">
    <source>
        <dbReference type="HAMAP-Rule" id="MF_02056"/>
    </source>
</evidence>
<evidence type="ECO:0000256" key="2">
    <source>
        <dbReference type="ARBA" id="ARBA00022898"/>
    </source>
</evidence>
<gene>
    <name evidence="3" type="primary">metZ</name>
    <name evidence="5" type="ORF">J2X15_003221</name>
</gene>
<sequence>MAHSNLPDGLHLDTLAVRTAVERSQYGENSEALYLTSGYVQSSAASSAARFAMEEEGFTYSRVGNPTVSSMEMRLAALEGTEAAIATSSGMSAVLLLGMALLKAGDHVICSQSVFGSVIPMFSREFAKFGVETTFVPQTDLAAWKAAVRPTTKLLFAETPTNPLTEVCDIQALADIAHNAGAFLAVDNCFATPVLQRPVRMGADFIIHSGTKFLDGQGRVMAGAICCTQKQRDEVFLPVIRTAGMVLAPFNAWVLLKGMETLAIRVKAQSASTLAVAQWLETQPQVARVFYPGLASHAQHELAMRQQSGCGGAVLSFEVKAADADAARKNAFHVLDSMQVLSLCTNLGDTKTLAAHPASTSHGRLTEVQRQAAGIGQGLIRVAVGLEYLDDITADLARGLNTL</sequence>
<keyword evidence="2 3" id="KW-0663">Pyridoxal phosphate</keyword>
<evidence type="ECO:0000313" key="6">
    <source>
        <dbReference type="Proteomes" id="UP001268089"/>
    </source>
</evidence>
<keyword evidence="3 5" id="KW-0808">Transferase</keyword>
<feature type="modified residue" description="N6-(pyridoxal phosphate)lysine" evidence="3">
    <location>
        <position position="212"/>
    </location>
</feature>
<dbReference type="PANTHER" id="PTHR11808:SF80">
    <property type="entry name" value="CYSTATHIONINE GAMMA-LYASE"/>
    <property type="match status" value="1"/>
</dbReference>
<dbReference type="Proteomes" id="UP001268089">
    <property type="component" value="Unassembled WGS sequence"/>
</dbReference>